<dbReference type="SUPFAM" id="SSF53756">
    <property type="entry name" value="UDP-Glycosyltransferase/glycogen phosphorylase"/>
    <property type="match status" value="1"/>
</dbReference>
<evidence type="ECO:0000256" key="1">
    <source>
        <dbReference type="ARBA" id="ARBA00009995"/>
    </source>
</evidence>
<evidence type="ECO:0000256" key="3">
    <source>
        <dbReference type="RuleBase" id="RU003718"/>
    </source>
</evidence>
<evidence type="ECO:0000313" key="6">
    <source>
        <dbReference type="RefSeq" id="XP_022760081.1"/>
    </source>
</evidence>
<keyword evidence="5" id="KW-1185">Reference proteome</keyword>
<organism evidence="5 6">
    <name type="scientific">Durio zibethinus</name>
    <name type="common">Durian</name>
    <dbReference type="NCBI Taxonomy" id="66656"/>
    <lineage>
        <taxon>Eukaryota</taxon>
        <taxon>Viridiplantae</taxon>
        <taxon>Streptophyta</taxon>
        <taxon>Embryophyta</taxon>
        <taxon>Tracheophyta</taxon>
        <taxon>Spermatophyta</taxon>
        <taxon>Magnoliopsida</taxon>
        <taxon>eudicotyledons</taxon>
        <taxon>Gunneridae</taxon>
        <taxon>Pentapetalae</taxon>
        <taxon>rosids</taxon>
        <taxon>malvids</taxon>
        <taxon>Malvales</taxon>
        <taxon>Malvaceae</taxon>
        <taxon>Helicteroideae</taxon>
        <taxon>Durio</taxon>
    </lineage>
</organism>
<dbReference type="Proteomes" id="UP000515121">
    <property type="component" value="Unplaced"/>
</dbReference>
<evidence type="ECO:0000313" key="5">
    <source>
        <dbReference type="Proteomes" id="UP000515121"/>
    </source>
</evidence>
<dbReference type="InterPro" id="IPR002213">
    <property type="entry name" value="UDP_glucos_trans"/>
</dbReference>
<evidence type="ECO:0000256" key="4">
    <source>
        <dbReference type="RuleBase" id="RU362057"/>
    </source>
</evidence>
<dbReference type="AlphaFoldDB" id="A0A6P6A5S9"/>
<dbReference type="Pfam" id="PF00201">
    <property type="entry name" value="UDPGT"/>
    <property type="match status" value="1"/>
</dbReference>
<dbReference type="Gene3D" id="3.40.50.2000">
    <property type="entry name" value="Glycogen Phosphorylase B"/>
    <property type="match status" value="2"/>
</dbReference>
<keyword evidence="3" id="KW-0328">Glycosyltransferase</keyword>
<dbReference type="KEGG" id="dzi:111306509"/>
<accession>A0A6P6A5S9</accession>
<dbReference type="GO" id="GO:0035251">
    <property type="term" value="F:UDP-glucosyltransferase activity"/>
    <property type="evidence" value="ECO:0007669"/>
    <property type="project" value="InterPro"/>
</dbReference>
<dbReference type="GeneID" id="111306509"/>
<dbReference type="CDD" id="cd03784">
    <property type="entry name" value="GT1_Gtf-like"/>
    <property type="match status" value="1"/>
</dbReference>
<dbReference type="PANTHER" id="PTHR48048">
    <property type="entry name" value="GLYCOSYLTRANSFERASE"/>
    <property type="match status" value="1"/>
</dbReference>
<proteinExistence type="inferred from homology"/>
<reference evidence="6" key="1">
    <citation type="submission" date="2025-08" db="UniProtKB">
        <authorList>
            <consortium name="RefSeq"/>
        </authorList>
    </citation>
    <scope>IDENTIFICATION</scope>
    <source>
        <tissue evidence="6">Fruit stalk</tissue>
    </source>
</reference>
<dbReference type="EC" id="2.4.1.-" evidence="4"/>
<name>A0A6P6A5S9_DURZI</name>
<dbReference type="FunFam" id="3.40.50.2000:FF:000056">
    <property type="entry name" value="Glycosyltransferase"/>
    <property type="match status" value="1"/>
</dbReference>
<protein>
    <recommendedName>
        <fullName evidence="4">Glycosyltransferase</fullName>
        <ecNumber evidence="4">2.4.1.-</ecNumber>
    </recommendedName>
</protein>
<keyword evidence="2 3" id="KW-0808">Transferase</keyword>
<comment type="similarity">
    <text evidence="1 3">Belongs to the UDP-glycosyltransferase family.</text>
</comment>
<dbReference type="InterPro" id="IPR050481">
    <property type="entry name" value="UDP-glycosyltransf_plant"/>
</dbReference>
<dbReference type="PANTHER" id="PTHR48048:SF83">
    <property type="entry name" value="GLYCOSYLTRANSFERASE"/>
    <property type="match status" value="1"/>
</dbReference>
<dbReference type="OrthoDB" id="5835829at2759"/>
<dbReference type="PROSITE" id="PS00375">
    <property type="entry name" value="UDPGT"/>
    <property type="match status" value="1"/>
</dbReference>
<evidence type="ECO:0000256" key="2">
    <source>
        <dbReference type="ARBA" id="ARBA00022679"/>
    </source>
</evidence>
<sequence>MEIVFMPTPAIGHLVSHVEFAKRLLDQDDRFSVTVLVINPVFAPEIRTYAESLAASDGRLRFIDLSQIQFALPSLPQTPKLLDKLRYIESHKLHVKQSLINQVLLDSVSFAGLVVDTFTTPMIDVANELGLPSYLLNTSSAASLAFMLHLVSRHDQAAVAQDFQAPDTESVIPGYMNPVPIKVLNSLLFDKNWYNYFLNLVRRFKETKAMITNSFAELECHAVKSLLELENNIRFYMVGPLLDLHGRSSSLCDKAQRNEVMKWLDNQPPSTVVFLCFGSLVPMDEAQAREIAQGLERCGHRFLWSVRIQMPMNDESEKPNNGTNLKEILPQGFSERTKGRGLVCSWAPQIEVLAHKSIGGFVSHCGWNSILESLWYGVPILTWPMYAEQQRNAFQMVKDLGLAVEMRLDYKLGESDLVMADEIEKAIKCLMGADSSASEVRIKVKKMSQVSKEAVMDSNGSSFTSFARLIEFMIDNAYNKP</sequence>
<dbReference type="RefSeq" id="XP_022760081.1">
    <property type="nucleotide sequence ID" value="XM_022904346.1"/>
</dbReference>
<gene>
    <name evidence="6" type="primary">LOC111306509</name>
</gene>
<dbReference type="InterPro" id="IPR035595">
    <property type="entry name" value="UDP_glycos_trans_CS"/>
</dbReference>